<dbReference type="RefSeq" id="WP_345682330.1">
    <property type="nucleotide sequence ID" value="NZ_BAABRO010000001.1"/>
</dbReference>
<reference evidence="3 4" key="1">
    <citation type="submission" date="2024-02" db="EMBL/GenBank/DDBJ databases">
        <title>Rhodopirellula caenicola NBRC 110016.</title>
        <authorList>
            <person name="Ichikawa N."/>
            <person name="Katano-Makiyama Y."/>
            <person name="Hidaka K."/>
        </authorList>
    </citation>
    <scope>NUCLEOTIDE SEQUENCE [LARGE SCALE GENOMIC DNA]</scope>
    <source>
        <strain evidence="3 4">NBRC 110016</strain>
    </source>
</reference>
<name>A0ABP9VJ97_9BACT</name>
<proteinExistence type="predicted"/>
<feature type="region of interest" description="Disordered" evidence="1">
    <location>
        <begin position="22"/>
        <end position="46"/>
    </location>
</feature>
<evidence type="ECO:0000256" key="2">
    <source>
        <dbReference type="SAM" id="SignalP"/>
    </source>
</evidence>
<accession>A0ABP9VJ97</accession>
<keyword evidence="4" id="KW-1185">Reference proteome</keyword>
<evidence type="ECO:0000256" key="1">
    <source>
        <dbReference type="SAM" id="MobiDB-lite"/>
    </source>
</evidence>
<feature type="signal peptide" evidence="2">
    <location>
        <begin position="1"/>
        <end position="23"/>
    </location>
</feature>
<feature type="chain" id="PRO_5047166079" evidence="2">
    <location>
        <begin position="24"/>
        <end position="167"/>
    </location>
</feature>
<sequence length="167" mass="18072">MSRLIATVGFALMMTAMTSTSVAADEPATGEHPNAPAETSDSQTDARAERISNYLTGAKFVGKFTVDGKDDAAPKTEEYTISKCEKLAEKDLYRLTARIKYGEVDSEIPMDLPILFAGNTPVITLNSLSLPGMGTFSARVLIHDGRYSGTWQHDQVGGHLFGKIVKE</sequence>
<comment type="caution">
    <text evidence="3">The sequence shown here is derived from an EMBL/GenBank/DDBJ whole genome shotgun (WGS) entry which is preliminary data.</text>
</comment>
<organism evidence="3 4">
    <name type="scientific">Novipirellula caenicola</name>
    <dbReference type="NCBI Taxonomy" id="1536901"/>
    <lineage>
        <taxon>Bacteria</taxon>
        <taxon>Pseudomonadati</taxon>
        <taxon>Planctomycetota</taxon>
        <taxon>Planctomycetia</taxon>
        <taxon>Pirellulales</taxon>
        <taxon>Pirellulaceae</taxon>
        <taxon>Novipirellula</taxon>
    </lineage>
</organism>
<protein>
    <submittedName>
        <fullName evidence="3">Uncharacterized protein</fullName>
    </submittedName>
</protein>
<evidence type="ECO:0000313" key="3">
    <source>
        <dbReference type="EMBL" id="GAA5505275.1"/>
    </source>
</evidence>
<gene>
    <name evidence="3" type="ORF">Rcae01_00719</name>
</gene>
<keyword evidence="2" id="KW-0732">Signal</keyword>
<dbReference type="EMBL" id="BAABRO010000001">
    <property type="protein sequence ID" value="GAA5505275.1"/>
    <property type="molecule type" value="Genomic_DNA"/>
</dbReference>
<evidence type="ECO:0000313" key="4">
    <source>
        <dbReference type="Proteomes" id="UP001416858"/>
    </source>
</evidence>
<dbReference type="Proteomes" id="UP001416858">
    <property type="component" value="Unassembled WGS sequence"/>
</dbReference>